<dbReference type="STRING" id="1227739.Hsw_1907"/>
<sequence>MKSRIGELIAGGFEGFRHGFVVRFSWLVFCYSFPDTRADPVG</sequence>
<keyword evidence="2" id="KW-1185">Reference proteome</keyword>
<protein>
    <submittedName>
        <fullName evidence="1">Uncharacterized protein</fullName>
    </submittedName>
</protein>
<reference evidence="1 2" key="1">
    <citation type="submission" date="2014-01" db="EMBL/GenBank/DDBJ databases">
        <title>Complete genome sequence of ionizing-radiation resistance bacterium Hymenobacter swuensis DY53.</title>
        <authorList>
            <person name="Jung J.-H."/>
            <person name="Jeong S.-W."/>
            <person name="Joe M.-H."/>
            <person name="Cho y.-j."/>
            <person name="Kim M.-K."/>
            <person name="Lim S.-Y."/>
        </authorList>
    </citation>
    <scope>NUCLEOTIDE SEQUENCE [LARGE SCALE GENOMIC DNA]</scope>
    <source>
        <strain evidence="1 2">DY53</strain>
    </source>
</reference>
<evidence type="ECO:0000313" key="1">
    <source>
        <dbReference type="EMBL" id="AHJ97502.1"/>
    </source>
</evidence>
<proteinExistence type="predicted"/>
<name>W8F0I1_9BACT</name>
<accession>W8F0I1</accession>
<evidence type="ECO:0000313" key="2">
    <source>
        <dbReference type="Proteomes" id="UP000019423"/>
    </source>
</evidence>
<dbReference type="AlphaFoldDB" id="W8F0I1"/>
<gene>
    <name evidence="1" type="ORF">Hsw_1907</name>
</gene>
<dbReference type="Proteomes" id="UP000019423">
    <property type="component" value="Chromosome"/>
</dbReference>
<dbReference type="HOGENOM" id="CLU_3252663_0_0_10"/>
<dbReference type="KEGG" id="hsw:Hsw_1907"/>
<dbReference type="EMBL" id="CP007145">
    <property type="protein sequence ID" value="AHJ97502.1"/>
    <property type="molecule type" value="Genomic_DNA"/>
</dbReference>
<organism evidence="1 2">
    <name type="scientific">Hymenobacter swuensis DY53</name>
    <dbReference type="NCBI Taxonomy" id="1227739"/>
    <lineage>
        <taxon>Bacteria</taxon>
        <taxon>Pseudomonadati</taxon>
        <taxon>Bacteroidota</taxon>
        <taxon>Cytophagia</taxon>
        <taxon>Cytophagales</taxon>
        <taxon>Hymenobacteraceae</taxon>
        <taxon>Hymenobacter</taxon>
    </lineage>
</organism>